<feature type="region of interest" description="Disordered" evidence="12">
    <location>
        <begin position="165"/>
        <end position="193"/>
    </location>
</feature>
<feature type="transmembrane region" description="Helical" evidence="9">
    <location>
        <begin position="137"/>
        <end position="159"/>
    </location>
</feature>
<evidence type="ECO:0000313" key="13">
    <source>
        <dbReference type="EMBL" id="GGB65313.1"/>
    </source>
</evidence>
<gene>
    <name evidence="9" type="primary">lspA</name>
    <name evidence="13" type="ORF">GCM10010833_20650</name>
</gene>
<dbReference type="EC" id="3.4.23.36" evidence="9"/>
<evidence type="ECO:0000256" key="5">
    <source>
        <dbReference type="ARBA" id="ARBA00022750"/>
    </source>
</evidence>
<evidence type="ECO:0000256" key="10">
    <source>
        <dbReference type="RuleBase" id="RU000594"/>
    </source>
</evidence>
<evidence type="ECO:0000256" key="2">
    <source>
        <dbReference type="ARBA" id="ARBA00022475"/>
    </source>
</evidence>
<comment type="function">
    <text evidence="9 10">This protein specifically catalyzes the removal of signal peptides from prolipoproteins.</text>
</comment>
<keyword evidence="4 9" id="KW-0812">Transmembrane</keyword>
<comment type="subcellular location">
    <subcellularLocation>
        <location evidence="9">Cell membrane</location>
        <topology evidence="9">Multi-pass membrane protein</topology>
    </subcellularLocation>
</comment>
<comment type="caution">
    <text evidence="13">The sequence shown here is derived from an EMBL/GenBank/DDBJ whole genome shotgun (WGS) entry which is preliminary data.</text>
</comment>
<evidence type="ECO:0000256" key="11">
    <source>
        <dbReference type="RuleBase" id="RU004181"/>
    </source>
</evidence>
<dbReference type="EMBL" id="BMGD01000003">
    <property type="protein sequence ID" value="GGB65313.1"/>
    <property type="molecule type" value="Genomic_DNA"/>
</dbReference>
<evidence type="ECO:0000256" key="8">
    <source>
        <dbReference type="ARBA" id="ARBA00023136"/>
    </source>
</evidence>
<accession>A0ABQ1JCC0</accession>
<comment type="pathway">
    <text evidence="9">Protein modification; lipoprotein biosynthesis (signal peptide cleavage).</text>
</comment>
<comment type="similarity">
    <text evidence="1 9 11">Belongs to the peptidase A8 family.</text>
</comment>
<feature type="active site" evidence="9">
    <location>
        <position position="143"/>
    </location>
</feature>
<feature type="transmembrane region" description="Helical" evidence="9">
    <location>
        <begin position="98"/>
        <end position="117"/>
    </location>
</feature>
<evidence type="ECO:0000256" key="12">
    <source>
        <dbReference type="SAM" id="MobiDB-lite"/>
    </source>
</evidence>
<sequence>MRRMSLARYRTEGVALAVAILVIDQIAKFIVAGPLALKSRLQIEITSFFNLTWAENRGVSMGFLTAETDTARWLLVALTGIIATVVLLWMWKERARGDIIALGMILGGALGNIIDRARLGYVVDYADLHFGAFRPFMIFNIADAAITIGVLLLLARVLIIGDKSGKSEAPTSGVQAGGPSDMAPAAKTENDHV</sequence>
<dbReference type="PRINTS" id="PR00781">
    <property type="entry name" value="LIPOSIGPTASE"/>
</dbReference>
<evidence type="ECO:0000256" key="1">
    <source>
        <dbReference type="ARBA" id="ARBA00006139"/>
    </source>
</evidence>
<keyword evidence="7 9" id="KW-1133">Transmembrane helix</keyword>
<keyword evidence="14" id="KW-1185">Reference proteome</keyword>
<evidence type="ECO:0000313" key="14">
    <source>
        <dbReference type="Proteomes" id="UP000614261"/>
    </source>
</evidence>
<dbReference type="NCBIfam" id="TIGR00077">
    <property type="entry name" value="lspA"/>
    <property type="match status" value="1"/>
</dbReference>
<reference evidence="14" key="1">
    <citation type="journal article" date="2019" name="Int. J. Syst. Evol. Microbiol.">
        <title>The Global Catalogue of Microorganisms (GCM) 10K type strain sequencing project: providing services to taxonomists for standard genome sequencing and annotation.</title>
        <authorList>
            <consortium name="The Broad Institute Genomics Platform"/>
            <consortium name="The Broad Institute Genome Sequencing Center for Infectious Disease"/>
            <person name="Wu L."/>
            <person name="Ma J."/>
        </authorList>
    </citation>
    <scope>NUCLEOTIDE SEQUENCE [LARGE SCALE GENOMIC DNA]</scope>
    <source>
        <strain evidence="14">CGMCC 1.12851</strain>
    </source>
</reference>
<comment type="catalytic activity">
    <reaction evidence="9 10">
        <text>Release of signal peptides from bacterial membrane prolipoproteins. Hydrolyzes -Xaa-Yaa-Zaa-|-(S,diacylglyceryl)Cys-, in which Xaa is hydrophobic (preferably Leu), and Yaa (Ala or Ser) and Zaa (Gly or Ala) have small, neutral side chains.</text>
        <dbReference type="EC" id="3.4.23.36"/>
    </reaction>
</comment>
<dbReference type="InterPro" id="IPR001872">
    <property type="entry name" value="Peptidase_A8"/>
</dbReference>
<name>A0ABQ1JCC0_9SPHN</name>
<feature type="transmembrane region" description="Helical" evidence="9">
    <location>
        <begin position="71"/>
        <end position="91"/>
    </location>
</feature>
<dbReference type="PROSITE" id="PS00855">
    <property type="entry name" value="SPASE_II"/>
    <property type="match status" value="1"/>
</dbReference>
<comment type="caution">
    <text evidence="9">Lacks conserved residue(s) required for the propagation of feature annotation.</text>
</comment>
<keyword evidence="3 9" id="KW-0645">Protease</keyword>
<proteinExistence type="inferred from homology"/>
<evidence type="ECO:0000256" key="3">
    <source>
        <dbReference type="ARBA" id="ARBA00022670"/>
    </source>
</evidence>
<keyword evidence="8 9" id="KW-0472">Membrane</keyword>
<evidence type="ECO:0000256" key="7">
    <source>
        <dbReference type="ARBA" id="ARBA00022989"/>
    </source>
</evidence>
<keyword evidence="6 9" id="KW-0378">Hydrolase</keyword>
<evidence type="ECO:0000256" key="4">
    <source>
        <dbReference type="ARBA" id="ARBA00022692"/>
    </source>
</evidence>
<keyword evidence="5 9" id="KW-0064">Aspartyl protease</keyword>
<feature type="active site" evidence="9">
    <location>
        <position position="124"/>
    </location>
</feature>
<keyword evidence="2 9" id="KW-1003">Cell membrane</keyword>
<protein>
    <recommendedName>
        <fullName evidence="9">Lipoprotein signal peptidase</fullName>
        <ecNumber evidence="9">3.4.23.36</ecNumber>
    </recommendedName>
    <alternativeName>
        <fullName evidence="9">Prolipoprotein signal peptidase</fullName>
    </alternativeName>
    <alternativeName>
        <fullName evidence="9">Signal peptidase II</fullName>
        <shortName evidence="9">SPase II</shortName>
    </alternativeName>
</protein>
<dbReference type="PANTHER" id="PTHR33695">
    <property type="entry name" value="LIPOPROTEIN SIGNAL PEPTIDASE"/>
    <property type="match status" value="1"/>
</dbReference>
<dbReference type="Proteomes" id="UP000614261">
    <property type="component" value="Unassembled WGS sequence"/>
</dbReference>
<evidence type="ECO:0000256" key="6">
    <source>
        <dbReference type="ARBA" id="ARBA00022801"/>
    </source>
</evidence>
<evidence type="ECO:0000256" key="9">
    <source>
        <dbReference type="HAMAP-Rule" id="MF_00161"/>
    </source>
</evidence>
<dbReference type="HAMAP" id="MF_00161">
    <property type="entry name" value="LspA"/>
    <property type="match status" value="1"/>
</dbReference>
<organism evidence="13 14">
    <name type="scientific">Blastomonas aquatica</name>
    <dbReference type="NCBI Taxonomy" id="1510276"/>
    <lineage>
        <taxon>Bacteria</taxon>
        <taxon>Pseudomonadati</taxon>
        <taxon>Pseudomonadota</taxon>
        <taxon>Alphaproteobacteria</taxon>
        <taxon>Sphingomonadales</taxon>
        <taxon>Sphingomonadaceae</taxon>
        <taxon>Blastomonas</taxon>
    </lineage>
</organism>
<dbReference type="PANTHER" id="PTHR33695:SF1">
    <property type="entry name" value="LIPOPROTEIN SIGNAL PEPTIDASE"/>
    <property type="match status" value="1"/>
</dbReference>
<dbReference type="Pfam" id="PF01252">
    <property type="entry name" value="Peptidase_A8"/>
    <property type="match status" value="1"/>
</dbReference>